<gene>
    <name evidence="2" type="ORF">MSZNOR_1710</name>
</gene>
<name>A0ABM9I0E1_9GAMM</name>
<dbReference type="Proteomes" id="UP001162030">
    <property type="component" value="Chromosome"/>
</dbReference>
<dbReference type="EMBL" id="OX458333">
    <property type="protein sequence ID" value="CAI8807511.1"/>
    <property type="molecule type" value="Genomic_DNA"/>
</dbReference>
<evidence type="ECO:0000259" key="1">
    <source>
        <dbReference type="PROSITE" id="PS50206"/>
    </source>
</evidence>
<proteinExistence type="predicted"/>
<dbReference type="PROSITE" id="PS50206">
    <property type="entry name" value="RHODANESE_3"/>
    <property type="match status" value="1"/>
</dbReference>
<feature type="domain" description="Rhodanese" evidence="1">
    <location>
        <begin position="18"/>
        <end position="118"/>
    </location>
</feature>
<dbReference type="PANTHER" id="PTHR45431">
    <property type="entry name" value="RHODANESE-LIKE DOMAIN-CONTAINING PROTEIN 15, CHLOROPLASTIC"/>
    <property type="match status" value="1"/>
</dbReference>
<protein>
    <submittedName>
        <fullName evidence="2">Creatinine amidohydrolase</fullName>
        <ecNumber evidence="2">3.5.2.10</ecNumber>
    </submittedName>
</protein>
<dbReference type="InterPro" id="IPR001763">
    <property type="entry name" value="Rhodanese-like_dom"/>
</dbReference>
<reference evidence="2 3" key="1">
    <citation type="submission" date="2023-03" db="EMBL/GenBank/DDBJ databases">
        <authorList>
            <person name="Pearce D."/>
        </authorList>
    </citation>
    <scope>NUCLEOTIDE SEQUENCE [LARGE SCALE GENOMIC DNA]</scope>
    <source>
        <strain evidence="2">Msz</strain>
    </source>
</reference>
<dbReference type="InterPro" id="IPR036873">
    <property type="entry name" value="Rhodanese-like_dom_sf"/>
</dbReference>
<organism evidence="2 3">
    <name type="scientific">Methylocaldum szegediense</name>
    <dbReference type="NCBI Taxonomy" id="73780"/>
    <lineage>
        <taxon>Bacteria</taxon>
        <taxon>Pseudomonadati</taxon>
        <taxon>Pseudomonadota</taxon>
        <taxon>Gammaproteobacteria</taxon>
        <taxon>Methylococcales</taxon>
        <taxon>Methylococcaceae</taxon>
        <taxon>Methylocaldum</taxon>
    </lineage>
</organism>
<dbReference type="Pfam" id="PF00581">
    <property type="entry name" value="Rhodanese"/>
    <property type="match status" value="1"/>
</dbReference>
<dbReference type="Gene3D" id="3.40.250.10">
    <property type="entry name" value="Rhodanese-like domain"/>
    <property type="match status" value="1"/>
</dbReference>
<keyword evidence="3" id="KW-1185">Reference proteome</keyword>
<dbReference type="SMART" id="SM00450">
    <property type="entry name" value="RHOD"/>
    <property type="match status" value="1"/>
</dbReference>
<dbReference type="CDD" id="cd01522">
    <property type="entry name" value="RHOD_1"/>
    <property type="match status" value="1"/>
</dbReference>
<evidence type="ECO:0000313" key="2">
    <source>
        <dbReference type="EMBL" id="CAI8807511.1"/>
    </source>
</evidence>
<accession>A0ABM9I0E1</accession>
<evidence type="ECO:0000313" key="3">
    <source>
        <dbReference type="Proteomes" id="UP001162030"/>
    </source>
</evidence>
<dbReference type="RefSeq" id="WP_026610191.1">
    <property type="nucleotide sequence ID" value="NZ_OX458333.1"/>
</dbReference>
<dbReference type="PANTHER" id="PTHR45431:SF3">
    <property type="entry name" value="RHODANESE-LIKE DOMAIN-CONTAINING PROTEIN 15, CHLOROPLASTIC"/>
    <property type="match status" value="1"/>
</dbReference>
<sequence length="132" mass="14848">MSTVKSLTPPEAWDVLQKRTEAVLLDVRDPLEFSYVGHPRGAVNIPWKRAPDWKPDPDFVERVRQAVPNADTPLFVLCRSGQRSLEAAKVLASAGYSDVTNIEQGFEGPLDEHKHRSSVGGWRYHGLPWEQS</sequence>
<dbReference type="GO" id="GO:0047789">
    <property type="term" value="F:creatininase activity"/>
    <property type="evidence" value="ECO:0007669"/>
    <property type="project" value="UniProtKB-EC"/>
</dbReference>
<keyword evidence="2" id="KW-0378">Hydrolase</keyword>
<dbReference type="EC" id="3.5.2.10" evidence="2"/>
<dbReference type="InterPro" id="IPR052367">
    <property type="entry name" value="Thiosulfate_ST/Rhodanese-like"/>
</dbReference>
<dbReference type="SUPFAM" id="SSF52821">
    <property type="entry name" value="Rhodanese/Cell cycle control phosphatase"/>
    <property type="match status" value="1"/>
</dbReference>